<dbReference type="PANTHER" id="PTHR42760:SF133">
    <property type="entry name" value="3-OXOACYL-[ACYL-CARRIER-PROTEIN] REDUCTASE"/>
    <property type="match status" value="1"/>
</dbReference>
<gene>
    <name evidence="3" type="ORF">I6N98_06525</name>
</gene>
<dbReference type="Pfam" id="PF13561">
    <property type="entry name" value="adh_short_C2"/>
    <property type="match status" value="1"/>
</dbReference>
<dbReference type="PANTHER" id="PTHR42760">
    <property type="entry name" value="SHORT-CHAIN DEHYDROGENASES/REDUCTASES FAMILY MEMBER"/>
    <property type="match status" value="1"/>
</dbReference>
<organism evidence="3 4">
    <name type="scientific">Spongiibacter nanhainus</name>
    <dbReference type="NCBI Taxonomy" id="2794344"/>
    <lineage>
        <taxon>Bacteria</taxon>
        <taxon>Pseudomonadati</taxon>
        <taxon>Pseudomonadota</taxon>
        <taxon>Gammaproteobacteria</taxon>
        <taxon>Cellvibrionales</taxon>
        <taxon>Spongiibacteraceae</taxon>
        <taxon>Spongiibacter</taxon>
    </lineage>
</organism>
<dbReference type="Pfam" id="PF00106">
    <property type="entry name" value="adh_short"/>
    <property type="match status" value="1"/>
</dbReference>
<evidence type="ECO:0000313" key="4">
    <source>
        <dbReference type="Proteomes" id="UP000596063"/>
    </source>
</evidence>
<dbReference type="GO" id="GO:0016616">
    <property type="term" value="F:oxidoreductase activity, acting on the CH-OH group of donors, NAD or NADP as acceptor"/>
    <property type="evidence" value="ECO:0007669"/>
    <property type="project" value="TreeGrafter"/>
</dbReference>
<dbReference type="InterPro" id="IPR002347">
    <property type="entry name" value="SDR_fam"/>
</dbReference>
<comment type="similarity">
    <text evidence="1">Belongs to the short-chain dehydrogenases/reductases (SDR) family.</text>
</comment>
<dbReference type="RefSeq" id="WP_198570984.1">
    <property type="nucleotide sequence ID" value="NZ_CP066167.1"/>
</dbReference>
<sequence length="272" mass="28793">MIETVAVITGGAGGMGLAVAKILGREHRVLIADLQQSRLDAAQAELKDLGVNCDTAICDVTDTASVSALFAQATGLGRVACVIHTAGVSPQMAPPEVIIRVNGLGTINIANAALEIASEGMALINVASNSAHMLPGIMVPTRAFRHAFTDPERFVEKVLKRSNLMRKDFYKKGLAYAFSKSFVLWYSRQIAADFGKLGARVLSVSPGSFDTEMGRLEEKSGSADMLKDAALKRFGRPEEIAEVLAFCASDKASYLTGTDILCDGGVIAGKRG</sequence>
<dbReference type="AlphaFoldDB" id="A0A7T4R395"/>
<dbReference type="PRINTS" id="PR00081">
    <property type="entry name" value="GDHRDH"/>
</dbReference>
<dbReference type="KEGG" id="snan:I6N98_06525"/>
<name>A0A7T4R395_9GAMM</name>
<keyword evidence="4" id="KW-1185">Reference proteome</keyword>
<proteinExistence type="inferred from homology"/>
<protein>
    <submittedName>
        <fullName evidence="3">SDR family oxidoreductase</fullName>
    </submittedName>
</protein>
<dbReference type="Gene3D" id="3.40.50.720">
    <property type="entry name" value="NAD(P)-binding Rossmann-like Domain"/>
    <property type="match status" value="1"/>
</dbReference>
<evidence type="ECO:0000313" key="3">
    <source>
        <dbReference type="EMBL" id="QQD19500.1"/>
    </source>
</evidence>
<keyword evidence="2" id="KW-0560">Oxidoreductase</keyword>
<dbReference type="SUPFAM" id="SSF51735">
    <property type="entry name" value="NAD(P)-binding Rossmann-fold domains"/>
    <property type="match status" value="1"/>
</dbReference>
<accession>A0A7T4R395</accession>
<dbReference type="EMBL" id="CP066167">
    <property type="protein sequence ID" value="QQD19500.1"/>
    <property type="molecule type" value="Genomic_DNA"/>
</dbReference>
<dbReference type="CDD" id="cd05233">
    <property type="entry name" value="SDR_c"/>
    <property type="match status" value="1"/>
</dbReference>
<dbReference type="Proteomes" id="UP000596063">
    <property type="component" value="Chromosome"/>
</dbReference>
<evidence type="ECO:0000256" key="2">
    <source>
        <dbReference type="ARBA" id="ARBA00023002"/>
    </source>
</evidence>
<dbReference type="InterPro" id="IPR036291">
    <property type="entry name" value="NAD(P)-bd_dom_sf"/>
</dbReference>
<evidence type="ECO:0000256" key="1">
    <source>
        <dbReference type="ARBA" id="ARBA00006484"/>
    </source>
</evidence>
<reference evidence="3 4" key="1">
    <citation type="submission" date="2020-12" db="EMBL/GenBank/DDBJ databases">
        <authorList>
            <person name="Shan Y."/>
        </authorList>
    </citation>
    <scope>NUCLEOTIDE SEQUENCE [LARGE SCALE GENOMIC DNA]</scope>
    <source>
        <strain evidence="4">csc3.9</strain>
    </source>
</reference>